<dbReference type="EMBL" id="JACHUQ010000003">
    <property type="protein sequence ID" value="MBZ7974216.1"/>
    <property type="molecule type" value="Genomic_DNA"/>
</dbReference>
<sequence>MILVVGLGNIGEEYKNTRHNVGFMLIDLILKDQNFTNLTNSKFKGELFKIGSSLLLLKPSTYMNNSGISVKAVKDFYKCERIVVIHDDIDINLGALRFKKGGSSGGHNGLKSIDSLCGNDYERIRIGVGKGEDVISHVLGQFNNEEKIILDKILEHSKKALFKLVEKDLSSVSSLYSLRA</sequence>
<keyword evidence="1" id="KW-0378">Hydrolase</keyword>
<evidence type="ECO:0000313" key="2">
    <source>
        <dbReference type="Proteomes" id="UP001319828"/>
    </source>
</evidence>
<accession>A0ACC5W0K4</accession>
<proteinExistence type="predicted"/>
<comment type="caution">
    <text evidence="1">The sequence shown here is derived from an EMBL/GenBank/DDBJ whole genome shotgun (WGS) entry which is preliminary data.</text>
</comment>
<reference evidence="1" key="1">
    <citation type="submission" date="2020-07" db="EMBL/GenBank/DDBJ databases">
        <title>Campylobacter molothri sp. nov. isolated from wild birds.</title>
        <authorList>
            <person name="Miller W.G."/>
            <person name="Chapman M.H."/>
            <person name="Yee E."/>
            <person name="Lopes B.S."/>
            <person name="Forbes K.J."/>
        </authorList>
    </citation>
    <scope>NUCLEOTIDE SEQUENCE</scope>
    <source>
        <strain evidence="1">RM9754</strain>
    </source>
</reference>
<dbReference type="EC" id="3.1.1.29" evidence="1"/>
<protein>
    <submittedName>
        <fullName evidence="1">Aminoacyl-tRNA hydrolase</fullName>
        <ecNumber evidence="1">3.1.1.29</ecNumber>
    </submittedName>
</protein>
<keyword evidence="2" id="KW-1185">Reference proteome</keyword>
<gene>
    <name evidence="1" type="ORF">H2252_02335</name>
</gene>
<dbReference type="Proteomes" id="UP001319828">
    <property type="component" value="Unassembled WGS sequence"/>
</dbReference>
<evidence type="ECO:0000313" key="1">
    <source>
        <dbReference type="EMBL" id="MBZ7974216.1"/>
    </source>
</evidence>
<organism evidence="1 2">
    <name type="scientific">Campylobacter molothri</name>
    <dbReference type="NCBI Taxonomy" id="1032242"/>
    <lineage>
        <taxon>Bacteria</taxon>
        <taxon>Pseudomonadati</taxon>
        <taxon>Campylobacterota</taxon>
        <taxon>Epsilonproteobacteria</taxon>
        <taxon>Campylobacterales</taxon>
        <taxon>Campylobacteraceae</taxon>
        <taxon>Campylobacter</taxon>
    </lineage>
</organism>
<name>A0ACC5W0K4_9BACT</name>